<evidence type="ECO:0000259" key="2">
    <source>
        <dbReference type="SMART" id="SM00966"/>
    </source>
</evidence>
<dbReference type="NCBIfam" id="TIGR01439">
    <property type="entry name" value="lp_hng_hel_AbrB"/>
    <property type="match status" value="1"/>
</dbReference>
<feature type="region of interest" description="Disordered" evidence="1">
    <location>
        <begin position="80"/>
        <end position="136"/>
    </location>
</feature>
<name>A0A328ER91_9CHLR</name>
<dbReference type="SMART" id="SM00966">
    <property type="entry name" value="SpoVT_AbrB"/>
    <property type="match status" value="1"/>
</dbReference>
<dbReference type="Proteomes" id="UP000248786">
    <property type="component" value="Unassembled WGS sequence"/>
</dbReference>
<comment type="caution">
    <text evidence="3">The sequence shown here is derived from an EMBL/GenBank/DDBJ whole genome shotgun (WGS) entry which is preliminary data.</text>
</comment>
<reference evidence="3 4" key="1">
    <citation type="submission" date="2018-05" db="EMBL/GenBank/DDBJ databases">
        <title>Draft genome sequences of Dehalococcoides mccartyi strains RC and KS.</title>
        <authorList>
            <person name="Higgins S.A."/>
            <person name="Padilla-Crespo E."/>
            <person name="Loeffler F.E."/>
        </authorList>
    </citation>
    <scope>NUCLEOTIDE SEQUENCE [LARGE SCALE GENOMIC DNA]</scope>
    <source>
        <strain evidence="3 4">KS</strain>
    </source>
</reference>
<proteinExistence type="predicted"/>
<gene>
    <name evidence="3" type="ORF">C1G86_0040</name>
</gene>
<dbReference type="SUPFAM" id="SSF89447">
    <property type="entry name" value="AbrB/MazE/MraZ-like"/>
    <property type="match status" value="1"/>
</dbReference>
<dbReference type="InterPro" id="IPR037914">
    <property type="entry name" value="SpoVT-AbrB_sf"/>
</dbReference>
<feature type="compositionally biased region" description="Basic and acidic residues" evidence="1">
    <location>
        <begin position="80"/>
        <end position="96"/>
    </location>
</feature>
<dbReference type="AlphaFoldDB" id="A0A328ER91"/>
<feature type="domain" description="SpoVT-AbrB" evidence="2">
    <location>
        <begin position="13"/>
        <end position="60"/>
    </location>
</feature>
<organism evidence="3 4">
    <name type="scientific">Dehalococcoides mccartyi</name>
    <dbReference type="NCBI Taxonomy" id="61435"/>
    <lineage>
        <taxon>Bacteria</taxon>
        <taxon>Bacillati</taxon>
        <taxon>Chloroflexota</taxon>
        <taxon>Dehalococcoidia</taxon>
        <taxon>Dehalococcoidales</taxon>
        <taxon>Dehalococcoidaceae</taxon>
        <taxon>Dehalococcoides</taxon>
    </lineage>
</organism>
<dbReference type="InterPro" id="IPR007159">
    <property type="entry name" value="SpoVT-AbrB_dom"/>
</dbReference>
<sequence length="136" mass="15340">MNPQQMEIFYGSGSVGAKGQIVIPVKFRKIFNIHPGDQVIFMGNPQQNAFAVMRADQLSTMQTQLDQAKAQIERANAELANEMKKETKPNDNDKYRSCSRTQNYKESGSGKGKHYPCQAHRQGYHGQPAQHCGRRN</sequence>
<evidence type="ECO:0000256" key="1">
    <source>
        <dbReference type="SAM" id="MobiDB-lite"/>
    </source>
</evidence>
<dbReference type="Gene3D" id="2.10.260.10">
    <property type="match status" value="1"/>
</dbReference>
<dbReference type="GO" id="GO:0003677">
    <property type="term" value="F:DNA binding"/>
    <property type="evidence" value="ECO:0007669"/>
    <property type="project" value="InterPro"/>
</dbReference>
<evidence type="ECO:0000313" key="3">
    <source>
        <dbReference type="EMBL" id="RAL71105.1"/>
    </source>
</evidence>
<dbReference type="EMBL" id="QGLD01000001">
    <property type="protein sequence ID" value="RAL71105.1"/>
    <property type="molecule type" value="Genomic_DNA"/>
</dbReference>
<accession>A0A328ER91</accession>
<dbReference type="Pfam" id="PF04014">
    <property type="entry name" value="MazE_antitoxin"/>
    <property type="match status" value="1"/>
</dbReference>
<evidence type="ECO:0000313" key="4">
    <source>
        <dbReference type="Proteomes" id="UP000248786"/>
    </source>
</evidence>
<protein>
    <submittedName>
        <fullName evidence="3">Transcriptional regulator, AbrB family</fullName>
    </submittedName>
</protein>